<proteinExistence type="predicted"/>
<dbReference type="EMBL" id="FMZZ01000002">
    <property type="protein sequence ID" value="SDC49629.1"/>
    <property type="molecule type" value="Genomic_DNA"/>
</dbReference>
<reference evidence="2" key="1">
    <citation type="submission" date="2016-10" db="EMBL/GenBank/DDBJ databases">
        <authorList>
            <person name="Varghese N."/>
            <person name="Submissions S."/>
        </authorList>
    </citation>
    <scope>NUCLEOTIDE SEQUENCE [LARGE SCALE GENOMIC DNA]</scope>
    <source>
        <strain evidence="2">IBRC-M 10403</strain>
    </source>
</reference>
<protein>
    <submittedName>
        <fullName evidence="1">Uncharacterized protein</fullName>
    </submittedName>
</protein>
<name>A0A1G6M2C3_9PSEU</name>
<evidence type="ECO:0000313" key="1">
    <source>
        <dbReference type="EMBL" id="SDC49629.1"/>
    </source>
</evidence>
<accession>A0A1G6M2C3</accession>
<gene>
    <name evidence="1" type="ORF">SAMN05216174_102345</name>
</gene>
<dbReference type="Proteomes" id="UP000199501">
    <property type="component" value="Unassembled WGS sequence"/>
</dbReference>
<keyword evidence="2" id="KW-1185">Reference proteome</keyword>
<organism evidence="1 2">
    <name type="scientific">Actinokineospora iranica</name>
    <dbReference type="NCBI Taxonomy" id="1271860"/>
    <lineage>
        <taxon>Bacteria</taxon>
        <taxon>Bacillati</taxon>
        <taxon>Actinomycetota</taxon>
        <taxon>Actinomycetes</taxon>
        <taxon>Pseudonocardiales</taxon>
        <taxon>Pseudonocardiaceae</taxon>
        <taxon>Actinokineospora</taxon>
    </lineage>
</organism>
<evidence type="ECO:0000313" key="2">
    <source>
        <dbReference type="Proteomes" id="UP000199501"/>
    </source>
</evidence>
<sequence>MTELIADCASIPTALRAGPAPRQQPRAVGTWTVNEACHAQVADLDEYV</sequence>
<dbReference type="AlphaFoldDB" id="A0A1G6M2C3"/>